<keyword evidence="2" id="KW-0732">Signal</keyword>
<organism evidence="3 4">
    <name type="scientific">Emericellopsis atlantica</name>
    <dbReference type="NCBI Taxonomy" id="2614577"/>
    <lineage>
        <taxon>Eukaryota</taxon>
        <taxon>Fungi</taxon>
        <taxon>Dikarya</taxon>
        <taxon>Ascomycota</taxon>
        <taxon>Pezizomycotina</taxon>
        <taxon>Sordariomycetes</taxon>
        <taxon>Hypocreomycetidae</taxon>
        <taxon>Hypocreales</taxon>
        <taxon>Bionectriaceae</taxon>
        <taxon>Emericellopsis</taxon>
    </lineage>
</organism>
<evidence type="ECO:0000313" key="3">
    <source>
        <dbReference type="EMBL" id="KAG9250659.1"/>
    </source>
</evidence>
<proteinExistence type="predicted"/>
<feature type="compositionally biased region" description="Basic and acidic residues" evidence="1">
    <location>
        <begin position="131"/>
        <end position="144"/>
    </location>
</feature>
<keyword evidence="4" id="KW-1185">Reference proteome</keyword>
<dbReference type="GeneID" id="70295069"/>
<dbReference type="AlphaFoldDB" id="A0A9P7ZEL0"/>
<name>A0A9P7ZEL0_9HYPO</name>
<dbReference type="RefSeq" id="XP_046114583.1">
    <property type="nucleotide sequence ID" value="XM_046264166.1"/>
</dbReference>
<gene>
    <name evidence="3" type="ORF">F5Z01DRAFT_665607</name>
</gene>
<reference evidence="3" key="1">
    <citation type="journal article" date="2021" name="IMA Fungus">
        <title>Genomic characterization of three marine fungi, including Emericellopsis atlantica sp. nov. with signatures of a generalist lifestyle and marine biomass degradation.</title>
        <authorList>
            <person name="Hagestad O.C."/>
            <person name="Hou L."/>
            <person name="Andersen J.H."/>
            <person name="Hansen E.H."/>
            <person name="Altermark B."/>
            <person name="Li C."/>
            <person name="Kuhnert E."/>
            <person name="Cox R.J."/>
            <person name="Crous P.W."/>
            <person name="Spatafora J.W."/>
            <person name="Lail K."/>
            <person name="Amirebrahimi M."/>
            <person name="Lipzen A."/>
            <person name="Pangilinan J."/>
            <person name="Andreopoulos W."/>
            <person name="Hayes R.D."/>
            <person name="Ng V."/>
            <person name="Grigoriev I.V."/>
            <person name="Jackson S.A."/>
            <person name="Sutton T.D.S."/>
            <person name="Dobson A.D.W."/>
            <person name="Rama T."/>
        </authorList>
    </citation>
    <scope>NUCLEOTIDE SEQUENCE</scope>
    <source>
        <strain evidence="3">TS7</strain>
    </source>
</reference>
<dbReference type="EMBL" id="MU251275">
    <property type="protein sequence ID" value="KAG9250659.1"/>
    <property type="molecule type" value="Genomic_DNA"/>
</dbReference>
<accession>A0A9P7ZEL0</accession>
<dbReference type="Proteomes" id="UP000887229">
    <property type="component" value="Unassembled WGS sequence"/>
</dbReference>
<evidence type="ECO:0000256" key="1">
    <source>
        <dbReference type="SAM" id="MobiDB-lite"/>
    </source>
</evidence>
<feature type="signal peptide" evidence="2">
    <location>
        <begin position="1"/>
        <end position="19"/>
    </location>
</feature>
<comment type="caution">
    <text evidence="3">The sequence shown here is derived from an EMBL/GenBank/DDBJ whole genome shotgun (WGS) entry which is preliminary data.</text>
</comment>
<feature type="region of interest" description="Disordered" evidence="1">
    <location>
        <begin position="105"/>
        <end position="152"/>
    </location>
</feature>
<protein>
    <submittedName>
        <fullName evidence="3">Uncharacterized protein</fullName>
    </submittedName>
</protein>
<evidence type="ECO:0000256" key="2">
    <source>
        <dbReference type="SAM" id="SignalP"/>
    </source>
</evidence>
<sequence>MLTYLAFLSLLDEFTVCPAYPEQNHRSSKWTQPPRSSAFTLWYIGQVRIFIIRFKHKMSSSNILSGYFSEGSDDEEWLRSASESSSDGGDYVLYYSDLDEESAVPRTASGRCRSSSTSEIGAGRSSMGNAAHEESNRTTREHGQRSQLDPRGAVARSLVLQGALGLSKVDDTTDDALSNREKLSSASGNLRRELVTFQRLLRDLGDSVETLREIMLEEFHTQLKREAPSTEPEPGRAQ</sequence>
<feature type="chain" id="PRO_5040250155" evidence="2">
    <location>
        <begin position="20"/>
        <end position="238"/>
    </location>
</feature>
<evidence type="ECO:0000313" key="4">
    <source>
        <dbReference type="Proteomes" id="UP000887229"/>
    </source>
</evidence>